<dbReference type="GO" id="GO:0031941">
    <property type="term" value="C:filamentous actin"/>
    <property type="evidence" value="ECO:0007669"/>
    <property type="project" value="TreeGrafter"/>
</dbReference>
<keyword evidence="8 11" id="KW-0440">LIM domain</keyword>
<feature type="domain" description="SH3" evidence="14">
    <location>
        <begin position="933"/>
        <end position="1007"/>
    </location>
</feature>
<feature type="compositionally biased region" description="Polar residues" evidence="13">
    <location>
        <begin position="347"/>
        <end position="364"/>
    </location>
</feature>
<feature type="region of interest" description="Disordered" evidence="13">
    <location>
        <begin position="319"/>
        <end position="531"/>
    </location>
</feature>
<feature type="compositionally biased region" description="Low complexity" evidence="13">
    <location>
        <begin position="932"/>
        <end position="943"/>
    </location>
</feature>
<dbReference type="InterPro" id="IPR031847">
    <property type="entry name" value="PDLI1-4/Zasp-like_mid"/>
</dbReference>
<dbReference type="InterPro" id="IPR036034">
    <property type="entry name" value="PDZ_sf"/>
</dbReference>
<evidence type="ECO:0000259" key="17">
    <source>
        <dbReference type="PROSITE" id="PS50831"/>
    </source>
</evidence>
<evidence type="ECO:0000313" key="18">
    <source>
        <dbReference type="EMBL" id="RXN25509.1"/>
    </source>
</evidence>
<evidence type="ECO:0000256" key="9">
    <source>
        <dbReference type="ARBA" id="ARBA00037484"/>
    </source>
</evidence>
<evidence type="ECO:0000313" key="19">
    <source>
        <dbReference type="Proteomes" id="UP000290572"/>
    </source>
</evidence>
<dbReference type="SMART" id="SM00132">
    <property type="entry name" value="LIM"/>
    <property type="match status" value="1"/>
</dbReference>
<feature type="compositionally biased region" description="Polar residues" evidence="13">
    <location>
        <begin position="19"/>
        <end position="29"/>
    </location>
</feature>
<dbReference type="InterPro" id="IPR050604">
    <property type="entry name" value="PDZ-LIM_domain"/>
</dbReference>
<evidence type="ECO:0000256" key="1">
    <source>
        <dbReference type="ARBA" id="ARBA00004216"/>
    </source>
</evidence>
<feature type="region of interest" description="Disordered" evidence="13">
    <location>
        <begin position="780"/>
        <end position="843"/>
    </location>
</feature>
<comment type="subcellular location">
    <subcellularLocation>
        <location evidence="2">Cell junction</location>
    </subcellularLocation>
    <subcellularLocation>
        <location evidence="1">Cytoplasm</location>
        <location evidence="1">Myofibril</location>
        <location evidence="1">Sarcomere</location>
        <location evidence="1">Z line</location>
    </subcellularLocation>
</comment>
<feature type="compositionally biased region" description="Polar residues" evidence="13">
    <location>
        <begin position="798"/>
        <end position="808"/>
    </location>
</feature>
<feature type="compositionally biased region" description="Low complexity" evidence="13">
    <location>
        <begin position="414"/>
        <end position="425"/>
    </location>
</feature>
<feature type="region of interest" description="Disordered" evidence="13">
    <location>
        <begin position="185"/>
        <end position="298"/>
    </location>
</feature>
<evidence type="ECO:0000256" key="7">
    <source>
        <dbReference type="ARBA" id="ARBA00022949"/>
    </source>
</evidence>
<dbReference type="InterPro" id="IPR001452">
    <property type="entry name" value="SH3_domain"/>
</dbReference>
<dbReference type="GO" id="GO:0061061">
    <property type="term" value="P:muscle structure development"/>
    <property type="evidence" value="ECO:0007669"/>
    <property type="project" value="TreeGrafter"/>
</dbReference>
<comment type="caution">
    <text evidence="18">The sequence shown here is derived from an EMBL/GenBank/DDBJ whole genome shotgun (WGS) entry which is preliminary data.</text>
</comment>
<dbReference type="Pfam" id="PF00595">
    <property type="entry name" value="PDZ"/>
    <property type="match status" value="1"/>
</dbReference>
<dbReference type="FunFam" id="2.10.110.10:FF:000026">
    <property type="entry name" value="PDZ and LIM domain protein 3"/>
    <property type="match status" value="1"/>
</dbReference>
<dbReference type="PROSITE" id="PS50023">
    <property type="entry name" value="LIM_DOMAIN_2"/>
    <property type="match status" value="1"/>
</dbReference>
<dbReference type="STRING" id="84645.A0A498MUC4"/>
<keyword evidence="3 12" id="KW-0728">SH3 domain</keyword>
<evidence type="ECO:0000256" key="8">
    <source>
        <dbReference type="ARBA" id="ARBA00023038"/>
    </source>
</evidence>
<dbReference type="FunFam" id="2.30.42.10:FF:000055">
    <property type="entry name" value="PDZ and LIM domain protein 3"/>
    <property type="match status" value="1"/>
</dbReference>
<feature type="compositionally biased region" description="Pro residues" evidence="13">
    <location>
        <begin position="60"/>
        <end position="72"/>
    </location>
</feature>
<dbReference type="Proteomes" id="UP000290572">
    <property type="component" value="Unassembled WGS sequence"/>
</dbReference>
<evidence type="ECO:0000256" key="5">
    <source>
        <dbReference type="ARBA" id="ARBA00022723"/>
    </source>
</evidence>
<dbReference type="Pfam" id="PF00018">
    <property type="entry name" value="SH3_1"/>
    <property type="match status" value="2"/>
</dbReference>
<evidence type="ECO:0000256" key="6">
    <source>
        <dbReference type="ARBA" id="ARBA00022833"/>
    </source>
</evidence>
<keyword evidence="5 11" id="KW-0479">Metal-binding</keyword>
<dbReference type="Gene3D" id="2.30.30.40">
    <property type="entry name" value="SH3 Domains"/>
    <property type="match status" value="2"/>
</dbReference>
<dbReference type="SMART" id="SM00459">
    <property type="entry name" value="Sorb"/>
    <property type="match status" value="1"/>
</dbReference>
<dbReference type="GO" id="GO:0051371">
    <property type="term" value="F:muscle alpha-actinin binding"/>
    <property type="evidence" value="ECO:0007669"/>
    <property type="project" value="TreeGrafter"/>
</dbReference>
<feature type="compositionally biased region" description="Pro residues" evidence="13">
    <location>
        <begin position="222"/>
        <end position="232"/>
    </location>
</feature>
<keyword evidence="4" id="KW-0963">Cytoplasm</keyword>
<feature type="compositionally biased region" description="Basic residues" evidence="13">
    <location>
        <begin position="821"/>
        <end position="842"/>
    </location>
</feature>
<feature type="domain" description="SH3" evidence="14">
    <location>
        <begin position="1035"/>
        <end position="1105"/>
    </location>
</feature>
<evidence type="ECO:0000256" key="11">
    <source>
        <dbReference type="PROSITE-ProRule" id="PRU00125"/>
    </source>
</evidence>
<evidence type="ECO:0000256" key="3">
    <source>
        <dbReference type="ARBA" id="ARBA00022443"/>
    </source>
</evidence>
<dbReference type="Pfam" id="PF15936">
    <property type="entry name" value="DUF4749"/>
    <property type="match status" value="1"/>
</dbReference>
<dbReference type="Pfam" id="PF02208">
    <property type="entry name" value="Sorb"/>
    <property type="match status" value="1"/>
</dbReference>
<dbReference type="Gene3D" id="2.30.42.10">
    <property type="match status" value="1"/>
</dbReference>
<keyword evidence="20" id="KW-1267">Proteomics identification</keyword>
<dbReference type="PROSITE" id="PS50831">
    <property type="entry name" value="SOHO"/>
    <property type="match status" value="1"/>
</dbReference>
<dbReference type="InterPro" id="IPR036028">
    <property type="entry name" value="SH3-like_dom_sf"/>
</dbReference>
<dbReference type="GO" id="GO:0030018">
    <property type="term" value="C:Z disc"/>
    <property type="evidence" value="ECO:0007669"/>
    <property type="project" value="UniProtKB-SubCell"/>
</dbReference>
<dbReference type="PANTHER" id="PTHR24214:SF7">
    <property type="entry name" value="PDZ AND LIM DOMAIN PROTEIN 3"/>
    <property type="match status" value="1"/>
</dbReference>
<feature type="compositionally biased region" description="Polar residues" evidence="13">
    <location>
        <begin position="892"/>
        <end position="909"/>
    </location>
</feature>
<feature type="compositionally biased region" description="Polar residues" evidence="13">
    <location>
        <begin position="949"/>
        <end position="963"/>
    </location>
</feature>
<evidence type="ECO:0000256" key="12">
    <source>
        <dbReference type="PROSITE-ProRule" id="PRU00192"/>
    </source>
</evidence>
<evidence type="ECO:0000259" key="15">
    <source>
        <dbReference type="PROSITE" id="PS50023"/>
    </source>
</evidence>
<dbReference type="CDD" id="cd09360">
    <property type="entry name" value="LIM_ALP_like"/>
    <property type="match status" value="1"/>
</dbReference>
<feature type="region of interest" description="Disordered" evidence="13">
    <location>
        <begin position="890"/>
        <end position="970"/>
    </location>
</feature>
<evidence type="ECO:0000259" key="14">
    <source>
        <dbReference type="PROSITE" id="PS50002"/>
    </source>
</evidence>
<dbReference type="InterPro" id="IPR001478">
    <property type="entry name" value="PDZ"/>
</dbReference>
<dbReference type="Pfam" id="PF00412">
    <property type="entry name" value="LIM"/>
    <property type="match status" value="1"/>
</dbReference>
<sequence>MNTDAWRSRSVSEGLRNGDASSSSLTSKGFRSVRPNLQDKKSPTPGQMAVNGSSQSQRPFSPPAYPPPPPTLSPGLVKIQQGRSSEGSETVKRETVISGQTVVSSSVPIARFSEEEKKVSIIKAPHYEGIGPVDESGIPIAIRTTVDRPKDWYKTMFKQIHMVHKADDDYADTYNATYAVINNENYPPVHAHPPPRTHTYRPLSRNTSETPDGAIQRELSPSPVPPPPPPMPSLLQLRSRDMDREKEFSHDPNEWGPPDRKVDTRKYRAEPRSIFEYEPGKSSILEQERPTFDLNPDDIDLENEPWFKFFSELEFGRPSSLYLSPSERPEGPSSSASDYRKRRKSEPSVTQANTGIEQNASQVFSRPADSNKAQTLKKPTIRSSPSSPSRPKAGDASESLSSCMSSPGMERPSSRLSSDSLTISTPTWRGSKRSICFKNGWQTGRHEATETWSSVDDESVVTPSSPRLKSRSCDDLLSDGHGASNNGRASTSVTTTRSESAGSLLDEDAPQKPQVKSLTSSPRGRRHHRRKMAHDAPGFLQLYKKMHHIDREQLLPSEVIRSVRARILELERLQQQQRHNLHGWAAFGSEVPRHMVPNRISEYEQLIQKSKSMPDLGDENAPSGTTTPGSSRASSCPKRRFSVESLLEEEDPPERARSPPEGQPRPGPDSSSLGPIHGKNQRQHQDYSDSEQDACASEMSDIHIEGSSLCSESDLDHCSLTSSESFFGSGGHHHGHRYHRHHHMHQSVGQSQGYQHRHLISTCKGRCPASYTRFTTMLKHERQQERARQESHPAATSPLAQQSPSESGLSKLAFLVSPVPFRRKRGSPPTQRRHCRSGRPKSKTAIYEALDAALQDIYDHIRAERGQGPARMPDDSILRRLLEELLPDVPKRSSSLRAQRGSGSPSSPHVHQPYHGAHQCASYQQQHHHADASNNNQHNANANVHCYSDQGSDTGRLTPQSRRPTPEREGERVILLRKVDQNWYEGKIPGSNKQGIFPVSYVDVIKGSPSKSPSRQGDTHTYRAHKKMMQDSQHSSGDPFQAVYNYVPRNEDELELKDGDVIDVVEKCDDGWFVGFRAEFTITFEAHTRAHTPAVDMPFTVVLDGPAPWGFRLIGGRDFSQPLTVAKISPGSKASRVNLSPGDIILAIDGVSAENMMHSEAQSLIKDATYQLTLTVERPGTKLWSPIVTEHNKSHPFKANLEAERQEYSPIGTGHNRKASPFVAAANIDDTRQVVSPTYNSPICLYSSGNIQDALHGQLKGLIHNKPGSPRKLNNIEESDVYQMLLRNQDEDQPHEPRQSGSFKALQSYIDSEGTRPLVTRKVRAPMTKTSAPAGNLHKLPMCDKCGNGIVGTVVKVQDKFRHPDCFVCTECEENLKQKGYYFIDDELYCEIHAHARAKPPESPDL</sequence>
<evidence type="ECO:0007829" key="20">
    <source>
        <dbReference type="PeptideAtlas" id="A0A498MUC4"/>
    </source>
</evidence>
<dbReference type="PROSITE" id="PS50002">
    <property type="entry name" value="SH3"/>
    <property type="match status" value="2"/>
</dbReference>
<keyword evidence="19" id="KW-1185">Reference proteome</keyword>
<dbReference type="SUPFAM" id="SSF50044">
    <property type="entry name" value="SH3-domain"/>
    <property type="match status" value="2"/>
</dbReference>
<dbReference type="PROSITE" id="PS50106">
    <property type="entry name" value="PDZ"/>
    <property type="match status" value="1"/>
</dbReference>
<name>A0A498MUC4_LABRO</name>
<feature type="compositionally biased region" description="Polar residues" evidence="13">
    <location>
        <begin position="1"/>
        <end position="11"/>
    </location>
</feature>
<dbReference type="SMART" id="SM00326">
    <property type="entry name" value="SH3"/>
    <property type="match status" value="2"/>
</dbReference>
<feature type="region of interest" description="Disordered" evidence="13">
    <location>
        <begin position="1"/>
        <end position="92"/>
    </location>
</feature>
<proteinExistence type="evidence at protein level"/>
<protein>
    <recommendedName>
        <fullName evidence="10">PDZ and LIM domain protein 3</fullName>
    </recommendedName>
</protein>
<dbReference type="GO" id="GO:0001725">
    <property type="term" value="C:stress fiber"/>
    <property type="evidence" value="ECO:0007669"/>
    <property type="project" value="TreeGrafter"/>
</dbReference>
<dbReference type="GO" id="GO:0003779">
    <property type="term" value="F:actin binding"/>
    <property type="evidence" value="ECO:0007669"/>
    <property type="project" value="TreeGrafter"/>
</dbReference>
<dbReference type="InterPro" id="IPR006643">
    <property type="entry name" value="Zasp-like_motif"/>
</dbReference>
<evidence type="ECO:0000256" key="13">
    <source>
        <dbReference type="SAM" id="MobiDB-lite"/>
    </source>
</evidence>
<dbReference type="Gene3D" id="2.10.110.10">
    <property type="entry name" value="Cysteine Rich Protein"/>
    <property type="match status" value="1"/>
</dbReference>
<dbReference type="InterPro" id="IPR001781">
    <property type="entry name" value="Znf_LIM"/>
</dbReference>
<dbReference type="GO" id="GO:0030036">
    <property type="term" value="P:actin cytoskeleton organization"/>
    <property type="evidence" value="ECO:0007669"/>
    <property type="project" value="TreeGrafter"/>
</dbReference>
<organism evidence="18 19">
    <name type="scientific">Labeo rohita</name>
    <name type="common">Indian major carp</name>
    <name type="synonym">Cyprinus rohita</name>
    <dbReference type="NCBI Taxonomy" id="84645"/>
    <lineage>
        <taxon>Eukaryota</taxon>
        <taxon>Metazoa</taxon>
        <taxon>Chordata</taxon>
        <taxon>Craniata</taxon>
        <taxon>Vertebrata</taxon>
        <taxon>Euteleostomi</taxon>
        <taxon>Actinopterygii</taxon>
        <taxon>Neopterygii</taxon>
        <taxon>Teleostei</taxon>
        <taxon>Ostariophysi</taxon>
        <taxon>Cypriniformes</taxon>
        <taxon>Cyprinidae</taxon>
        <taxon>Labeoninae</taxon>
        <taxon>Labeonini</taxon>
        <taxon>Labeo</taxon>
    </lineage>
</organism>
<evidence type="ECO:0000259" key="16">
    <source>
        <dbReference type="PROSITE" id="PS50106"/>
    </source>
</evidence>
<dbReference type="GO" id="GO:0046872">
    <property type="term" value="F:metal ion binding"/>
    <property type="evidence" value="ECO:0007669"/>
    <property type="project" value="UniProtKB-KW"/>
</dbReference>
<feature type="compositionally biased region" description="Basic and acidic residues" evidence="13">
    <location>
        <begin position="780"/>
        <end position="791"/>
    </location>
</feature>
<feature type="domain" description="PDZ" evidence="16">
    <location>
        <begin position="1105"/>
        <end position="1180"/>
    </location>
</feature>
<dbReference type="PANTHER" id="PTHR24214">
    <property type="entry name" value="PDZ AND LIM DOMAIN PROTEIN ZASP"/>
    <property type="match status" value="1"/>
</dbReference>
<dbReference type="SMART" id="SM00228">
    <property type="entry name" value="PDZ"/>
    <property type="match status" value="1"/>
</dbReference>
<accession>A0A498MUC4</accession>
<feature type="compositionally biased region" description="Polar residues" evidence="13">
    <location>
        <begin position="622"/>
        <end position="634"/>
    </location>
</feature>
<dbReference type="SUPFAM" id="SSF57716">
    <property type="entry name" value="Glucocorticoid receptor-like (DNA-binding domain)"/>
    <property type="match status" value="2"/>
</dbReference>
<feature type="domain" description="LIM zinc-binding" evidence="15">
    <location>
        <begin position="1341"/>
        <end position="1400"/>
    </location>
</feature>
<dbReference type="SMART" id="SM00735">
    <property type="entry name" value="ZM"/>
    <property type="match status" value="1"/>
</dbReference>
<feature type="compositionally biased region" description="Low complexity" evidence="13">
    <location>
        <begin position="382"/>
        <end position="391"/>
    </location>
</feature>
<dbReference type="InterPro" id="IPR003127">
    <property type="entry name" value="SoHo_dom"/>
</dbReference>
<keyword evidence="7" id="KW-0965">Cell junction</keyword>
<evidence type="ECO:0000256" key="10">
    <source>
        <dbReference type="ARBA" id="ARBA00039371"/>
    </source>
</evidence>
<keyword evidence="6 11" id="KW-0862">Zinc</keyword>
<feature type="region of interest" description="Disordered" evidence="13">
    <location>
        <begin position="613"/>
        <end position="697"/>
    </location>
</feature>
<gene>
    <name evidence="18" type="ORF">ROHU_021424</name>
</gene>
<dbReference type="EMBL" id="QBIY01012358">
    <property type="protein sequence ID" value="RXN25509.1"/>
    <property type="molecule type" value="Genomic_DNA"/>
</dbReference>
<feature type="compositionally biased region" description="Polar residues" evidence="13">
    <location>
        <begin position="483"/>
        <end position="501"/>
    </location>
</feature>
<reference evidence="18 19" key="1">
    <citation type="submission" date="2018-03" db="EMBL/GenBank/DDBJ databases">
        <title>Draft genome sequence of Rohu Carp (Labeo rohita).</title>
        <authorList>
            <person name="Das P."/>
            <person name="Kushwaha B."/>
            <person name="Joshi C.G."/>
            <person name="Kumar D."/>
            <person name="Nagpure N.S."/>
            <person name="Sahoo L."/>
            <person name="Das S.P."/>
            <person name="Bit A."/>
            <person name="Patnaik S."/>
            <person name="Meher P.K."/>
            <person name="Jayasankar P."/>
            <person name="Koringa P.G."/>
            <person name="Patel N.V."/>
            <person name="Hinsu A.T."/>
            <person name="Kumar R."/>
            <person name="Pandey M."/>
            <person name="Agarwal S."/>
            <person name="Srivastava S."/>
            <person name="Singh M."/>
            <person name="Iquebal M.A."/>
            <person name="Jaiswal S."/>
            <person name="Angadi U.B."/>
            <person name="Kumar N."/>
            <person name="Raza M."/>
            <person name="Shah T.M."/>
            <person name="Rai A."/>
            <person name="Jena J.K."/>
        </authorList>
    </citation>
    <scope>NUCLEOTIDE SEQUENCE [LARGE SCALE GENOMIC DNA]</scope>
    <source>
        <strain evidence="18">DASCIFA01</strain>
        <tissue evidence="18">Testis</tissue>
    </source>
</reference>
<dbReference type="CDD" id="cd06753">
    <property type="entry name" value="PDZ_PDLIM-like"/>
    <property type="match status" value="1"/>
</dbReference>
<comment type="function">
    <text evidence="9">May play a role in the organization of actin filament arrays within muscle cells.</text>
</comment>
<dbReference type="PROSITE" id="PS00478">
    <property type="entry name" value="LIM_DOMAIN_1"/>
    <property type="match status" value="1"/>
</dbReference>
<evidence type="ECO:0000256" key="2">
    <source>
        <dbReference type="ARBA" id="ARBA00004282"/>
    </source>
</evidence>
<dbReference type="GO" id="GO:0005912">
    <property type="term" value="C:adherens junction"/>
    <property type="evidence" value="ECO:0007669"/>
    <property type="project" value="TreeGrafter"/>
</dbReference>
<evidence type="ECO:0000256" key="4">
    <source>
        <dbReference type="ARBA" id="ARBA00022490"/>
    </source>
</evidence>
<feature type="domain" description="SoHo" evidence="17">
    <location>
        <begin position="121"/>
        <end position="183"/>
    </location>
</feature>
<dbReference type="SUPFAM" id="SSF50156">
    <property type="entry name" value="PDZ domain-like"/>
    <property type="match status" value="1"/>
</dbReference>
<dbReference type="GO" id="GO:0007507">
    <property type="term" value="P:heart development"/>
    <property type="evidence" value="ECO:0007669"/>
    <property type="project" value="TreeGrafter"/>
</dbReference>
<feature type="compositionally biased region" description="Basic and acidic residues" evidence="13">
    <location>
        <begin position="238"/>
        <end position="279"/>
    </location>
</feature>